<organism evidence="2 3">
    <name type="scientific">Fistulifera solaris</name>
    <name type="common">Oleaginous diatom</name>
    <dbReference type="NCBI Taxonomy" id="1519565"/>
    <lineage>
        <taxon>Eukaryota</taxon>
        <taxon>Sar</taxon>
        <taxon>Stramenopiles</taxon>
        <taxon>Ochrophyta</taxon>
        <taxon>Bacillariophyta</taxon>
        <taxon>Bacillariophyceae</taxon>
        <taxon>Bacillariophycidae</taxon>
        <taxon>Naviculales</taxon>
        <taxon>Naviculaceae</taxon>
        <taxon>Fistulifera</taxon>
    </lineage>
</organism>
<dbReference type="AlphaFoldDB" id="A0A1Z5K637"/>
<evidence type="ECO:0000313" key="2">
    <source>
        <dbReference type="EMBL" id="GAX21676.1"/>
    </source>
</evidence>
<keyword evidence="1" id="KW-0812">Transmembrane</keyword>
<keyword evidence="1" id="KW-1133">Transmembrane helix</keyword>
<comment type="caution">
    <text evidence="2">The sequence shown here is derived from an EMBL/GenBank/DDBJ whole genome shotgun (WGS) entry which is preliminary data.</text>
</comment>
<gene>
    <name evidence="2" type="ORF">FisN_29Hu116</name>
</gene>
<sequence>MTVFDEQGRETEKIPLHTITEKAALHQLMKEKGFVQMSPEEMAAAKGQGGSLRKLGFSNWFAEETKDSIGEPSYKSMFGLYGMALLSLGVIMAARRRRLKRRR</sequence>
<evidence type="ECO:0000313" key="3">
    <source>
        <dbReference type="Proteomes" id="UP000198406"/>
    </source>
</evidence>
<evidence type="ECO:0000256" key="1">
    <source>
        <dbReference type="SAM" id="Phobius"/>
    </source>
</evidence>
<reference evidence="2 3" key="1">
    <citation type="journal article" date="2015" name="Plant Cell">
        <title>Oil accumulation by the oleaginous diatom Fistulifera solaris as revealed by the genome and transcriptome.</title>
        <authorList>
            <person name="Tanaka T."/>
            <person name="Maeda Y."/>
            <person name="Veluchamy A."/>
            <person name="Tanaka M."/>
            <person name="Abida H."/>
            <person name="Marechal E."/>
            <person name="Bowler C."/>
            <person name="Muto M."/>
            <person name="Sunaga Y."/>
            <person name="Tanaka M."/>
            <person name="Yoshino T."/>
            <person name="Taniguchi T."/>
            <person name="Fukuda Y."/>
            <person name="Nemoto M."/>
            <person name="Matsumoto M."/>
            <person name="Wong P.S."/>
            <person name="Aburatani S."/>
            <person name="Fujibuchi W."/>
        </authorList>
    </citation>
    <scope>NUCLEOTIDE SEQUENCE [LARGE SCALE GENOMIC DNA]</scope>
    <source>
        <strain evidence="2 3">JPCC DA0580</strain>
    </source>
</reference>
<keyword evidence="1" id="KW-0472">Membrane</keyword>
<protein>
    <submittedName>
        <fullName evidence="2">Uncharacterized protein</fullName>
    </submittedName>
</protein>
<keyword evidence="3" id="KW-1185">Reference proteome</keyword>
<dbReference type="EMBL" id="BDSP01000170">
    <property type="protein sequence ID" value="GAX21676.1"/>
    <property type="molecule type" value="Genomic_DNA"/>
</dbReference>
<accession>A0A1Z5K637</accession>
<name>A0A1Z5K637_FISSO</name>
<feature type="transmembrane region" description="Helical" evidence="1">
    <location>
        <begin position="76"/>
        <end position="94"/>
    </location>
</feature>
<proteinExistence type="predicted"/>
<dbReference type="Proteomes" id="UP000198406">
    <property type="component" value="Unassembled WGS sequence"/>
</dbReference>
<dbReference type="InParanoid" id="A0A1Z5K637"/>